<name>E7N285_9FIRM</name>
<dbReference type="HOGENOM" id="CLU_2411518_0_0_9"/>
<dbReference type="Proteomes" id="UP000004633">
    <property type="component" value="Unassembled WGS sequence"/>
</dbReference>
<sequence>MSICLAKKAGLKNRCGGRPNGTSHVGIYEKGLLHEFSCGSPSFVSGRRSYITAGAFALRKKRGLKIAAADAPTERYVPYIGVTIEGDIFILP</sequence>
<gene>
    <name evidence="1" type="ORF">HMPREF9555_01096</name>
</gene>
<evidence type="ECO:0000313" key="1">
    <source>
        <dbReference type="EMBL" id="EFW29867.1"/>
    </source>
</evidence>
<dbReference type="AlphaFoldDB" id="E7N285"/>
<reference evidence="1 2" key="1">
    <citation type="submission" date="2010-08" db="EMBL/GenBank/DDBJ databases">
        <authorList>
            <person name="Weinstock G."/>
            <person name="Sodergren E."/>
            <person name="Clifton S."/>
            <person name="Fulton L."/>
            <person name="Fulton B."/>
            <person name="Courtney L."/>
            <person name="Fronick C."/>
            <person name="Harrison M."/>
            <person name="Strong C."/>
            <person name="Farmer C."/>
            <person name="Delahaunty K."/>
            <person name="Markovic C."/>
            <person name="Hall O."/>
            <person name="Minx P."/>
            <person name="Tomlinson C."/>
            <person name="Mitreva M."/>
            <person name="Hou S."/>
            <person name="Chen J."/>
            <person name="Wollam A."/>
            <person name="Pepin K.H."/>
            <person name="Johnson M."/>
            <person name="Bhonagiri V."/>
            <person name="Zhang X."/>
            <person name="Suruliraj S."/>
            <person name="Warren W."/>
            <person name="Chinwalla A."/>
            <person name="Mardis E.R."/>
            <person name="Wilson R.K."/>
        </authorList>
    </citation>
    <scope>NUCLEOTIDE SEQUENCE [LARGE SCALE GENOMIC DNA]</scope>
    <source>
        <strain evidence="1 2">F0399</strain>
    </source>
</reference>
<organism evidence="1 2">
    <name type="scientific">Selenomonas artemidis F0399</name>
    <dbReference type="NCBI Taxonomy" id="749551"/>
    <lineage>
        <taxon>Bacteria</taxon>
        <taxon>Bacillati</taxon>
        <taxon>Bacillota</taxon>
        <taxon>Negativicutes</taxon>
        <taxon>Selenomonadales</taxon>
        <taxon>Selenomonadaceae</taxon>
        <taxon>Selenomonas</taxon>
    </lineage>
</organism>
<comment type="caution">
    <text evidence="1">The sequence shown here is derived from an EMBL/GenBank/DDBJ whole genome shotgun (WGS) entry which is preliminary data.</text>
</comment>
<evidence type="ECO:0000313" key="2">
    <source>
        <dbReference type="Proteomes" id="UP000004633"/>
    </source>
</evidence>
<keyword evidence="2" id="KW-1185">Reference proteome</keyword>
<protein>
    <submittedName>
        <fullName evidence="1">Uncharacterized protein</fullName>
    </submittedName>
</protein>
<accession>E7N285</accession>
<proteinExistence type="predicted"/>
<dbReference type="EMBL" id="AECV01000016">
    <property type="protein sequence ID" value="EFW29867.1"/>
    <property type="molecule type" value="Genomic_DNA"/>
</dbReference>